<evidence type="ECO:0000256" key="2">
    <source>
        <dbReference type="SAM" id="SignalP"/>
    </source>
</evidence>
<sequence length="1040" mass="118666">MKNKSKFKLILINMAIMPLFVLSCSSKIDTTSTVDTTEKKDEEKVLNNTNKNDISSPKVDKTESEKDNTSSSTIDNSKVEKNDKVDNSSSNSNNKEIEKVDKIKPEDNPENNNSNSSNKPIEKEKIEESKPIVGENKNNELATSWETTLNSKFGSKSEFKNNVYLGENFRPNGSLYLSNPVSINSYRNVYEQAKYDYKNLTTEQTNAVKKMQEEALKDREWLFNSDLNNKANLISKNYHIVENAKKTGKRDELIKFAGWLILDWIITAQDVEHLDIEWLELTREEGFKILRFLRNDLSAFLPSLYESPSLGFEYTDGTTDRDNKPDMSISEMFANRVLGSNKDKNEDPSINKKIIKTFINTVFTSSEVSNPKLASYLETFNKFQRTISYGLDKDEVAKAYLVGQFVTGNFWYQAAATRKSPFSAIIDREAICDIYAKMSQIFLRSLNMEARIMAGVNGGTGHGSFAHAWNHVKINNKWLGFDTTLSDSHGNFNTLDAAINNLEDKNLFFTKEKQFQDGKGSIGGYGTYTELKSLTGAYENGNKDDYIELSSDRGFYSGGNIWEGVKNTPKFSNKFYFNNNYYLVRWDEDKDLPILVESNKSHGENLEYKNLFEFKEPIYIQGNVEPGANTLSVSQYNDKLVITYPTGIKYGYNNMFTKSDDKGKVLIYDLINKKVLHEETINMVPISHKVFLNPIDSEVYLGIIPSVASNGDIKAQIKRMERPVTKSIKINKDIIKPSDFVQGDRSKIDPTLLSLLISKTDTILGNTLVGLGYNKIENQDIYKQTTLDLDTAKKVLKSESVKDEKVLKYVYDNLEKSLQKLIDNIKVKKSKPIISSDISATKGSDGRLNLSISIENDPDNDFKIYWFEDDKIISEDQTSIKVRATGNEKYYAIVLSLNMGMYQSNYKDFIKDTYLKSRVISNDNESTWTNSNSTYKEPISRKVVSDLLRFTSDLQYDSTKKELSTTIHWYSGSRPSYKLYKDGHEIASGVITENKDNEYNKKLIFKDIKYTGEYTLVAYIEYKNIQIQSNPIVLKANKEK</sequence>
<reference evidence="4 5" key="1">
    <citation type="submission" date="2010-03" db="EMBL/GenBank/DDBJ databases">
        <authorList>
            <person name="Glass J.I."/>
            <person name="Benders G.A."/>
            <person name="Durkin A.S."/>
            <person name="Farmerie W.G."/>
            <person name="Hlavinka K."/>
            <person name="Hostetler J."/>
            <person name="Jackson J."/>
            <person name="May M.A."/>
            <person name="Miller R.H."/>
            <person name="Paralanov V."/>
            <person name="Radune D."/>
            <person name="Szczypinski B."/>
            <person name="Brown D.R."/>
        </authorList>
    </citation>
    <scope>NUCLEOTIDE SEQUENCE [LARGE SCALE GENOMIC DNA]</scope>
    <source>
        <strain evidence="4 5">A21JP2</strain>
    </source>
</reference>
<accession>D4XVR4</accession>
<feature type="domain" description="Transglutaminase-like" evidence="3">
    <location>
        <begin position="424"/>
        <end position="485"/>
    </location>
</feature>
<evidence type="ECO:0000313" key="5">
    <source>
        <dbReference type="Proteomes" id="UP000004757"/>
    </source>
</evidence>
<feature type="compositionally biased region" description="Polar residues" evidence="1">
    <location>
        <begin position="46"/>
        <end position="55"/>
    </location>
</feature>
<dbReference type="Gene3D" id="3.10.620.30">
    <property type="match status" value="1"/>
</dbReference>
<evidence type="ECO:0000259" key="3">
    <source>
        <dbReference type="SMART" id="SM00460"/>
    </source>
</evidence>
<feature type="compositionally biased region" description="Low complexity" evidence="1">
    <location>
        <begin position="110"/>
        <end position="119"/>
    </location>
</feature>
<dbReference type="STRING" id="747682.MALL_0092"/>
<proteinExistence type="predicted"/>
<feature type="compositionally biased region" description="Basic and acidic residues" evidence="1">
    <location>
        <begin position="77"/>
        <end position="86"/>
    </location>
</feature>
<dbReference type="InterPro" id="IPR038765">
    <property type="entry name" value="Papain-like_cys_pep_sf"/>
</dbReference>
<protein>
    <recommendedName>
        <fullName evidence="3">Transglutaminase-like domain-containing protein</fullName>
    </recommendedName>
</protein>
<dbReference type="PROSITE" id="PS51257">
    <property type="entry name" value="PROKAR_LIPOPROTEIN"/>
    <property type="match status" value="1"/>
</dbReference>
<dbReference type="InterPro" id="IPR002931">
    <property type="entry name" value="Transglutaminase-like"/>
</dbReference>
<feature type="signal peptide" evidence="2">
    <location>
        <begin position="1"/>
        <end position="23"/>
    </location>
</feature>
<organism evidence="4 5">
    <name type="scientific">Mycoplasmopsis alligatoris A21JP2</name>
    <dbReference type="NCBI Taxonomy" id="747682"/>
    <lineage>
        <taxon>Bacteria</taxon>
        <taxon>Bacillati</taxon>
        <taxon>Mycoplasmatota</taxon>
        <taxon>Mycoplasmoidales</taxon>
        <taxon>Metamycoplasmataceae</taxon>
        <taxon>Mycoplasmopsis</taxon>
    </lineage>
</organism>
<keyword evidence="2" id="KW-0732">Signal</keyword>
<dbReference type="Pfam" id="PF01841">
    <property type="entry name" value="Transglut_core"/>
    <property type="match status" value="1"/>
</dbReference>
<dbReference type="EMBL" id="ADNC01000010">
    <property type="protein sequence ID" value="EFF41566.1"/>
    <property type="molecule type" value="Genomic_DNA"/>
</dbReference>
<dbReference type="SMART" id="SM00460">
    <property type="entry name" value="TGc"/>
    <property type="match status" value="1"/>
</dbReference>
<dbReference type="OrthoDB" id="393809at2"/>
<dbReference type="AlphaFoldDB" id="D4XVR4"/>
<comment type="caution">
    <text evidence="4">The sequence shown here is derived from an EMBL/GenBank/DDBJ whole genome shotgun (WGS) entry which is preliminary data.</text>
</comment>
<evidence type="ECO:0000313" key="4">
    <source>
        <dbReference type="EMBL" id="EFF41566.1"/>
    </source>
</evidence>
<name>D4XVR4_9BACT</name>
<feature type="compositionally biased region" description="Basic and acidic residues" evidence="1">
    <location>
        <begin position="36"/>
        <end position="45"/>
    </location>
</feature>
<dbReference type="SUPFAM" id="SSF54001">
    <property type="entry name" value="Cysteine proteinases"/>
    <property type="match status" value="1"/>
</dbReference>
<feature type="region of interest" description="Disordered" evidence="1">
    <location>
        <begin position="30"/>
        <end position="139"/>
    </location>
</feature>
<evidence type="ECO:0000256" key="1">
    <source>
        <dbReference type="SAM" id="MobiDB-lite"/>
    </source>
</evidence>
<feature type="compositionally biased region" description="Basic and acidic residues" evidence="1">
    <location>
        <begin position="120"/>
        <end position="130"/>
    </location>
</feature>
<feature type="chain" id="PRO_5003066799" description="Transglutaminase-like domain-containing protein" evidence="2">
    <location>
        <begin position="24"/>
        <end position="1040"/>
    </location>
</feature>
<gene>
    <name evidence="4" type="ORF">MALL_0092</name>
</gene>
<feature type="compositionally biased region" description="Basic and acidic residues" evidence="1">
    <location>
        <begin position="95"/>
        <end position="107"/>
    </location>
</feature>
<dbReference type="Proteomes" id="UP000004757">
    <property type="component" value="Unassembled WGS sequence"/>
</dbReference>
<feature type="compositionally biased region" description="Basic and acidic residues" evidence="1">
    <location>
        <begin position="58"/>
        <end position="68"/>
    </location>
</feature>
<dbReference type="RefSeq" id="WP_005683449.1">
    <property type="nucleotide sequence ID" value="NZ_ADNC01000010.1"/>
</dbReference>
<keyword evidence="5" id="KW-1185">Reference proteome</keyword>